<protein>
    <submittedName>
        <fullName evidence="1">Uncharacterized protein</fullName>
    </submittedName>
</protein>
<accession>A0A5E4NBT1</accession>
<dbReference type="Proteomes" id="UP000325440">
    <property type="component" value="Unassembled WGS sequence"/>
</dbReference>
<dbReference type="CDD" id="cd21973">
    <property type="entry name" value="KLF6_7_N-like"/>
    <property type="match status" value="1"/>
</dbReference>
<dbReference type="OrthoDB" id="4748970at2759"/>
<dbReference type="EMBL" id="CABPRJ010001898">
    <property type="protein sequence ID" value="VVC39916.1"/>
    <property type="molecule type" value="Genomic_DNA"/>
</dbReference>
<dbReference type="AlphaFoldDB" id="A0A5E4NBT1"/>
<sequence>MALLTAAAHARTPRTIEYRIRVRARTGKLAAPAPAKLQRSVASENTGHHLPLLTTRKTIPVSIRTADTAAVTAVGAAGCADRGEFPTDNRQTGGVCVAAKTDKKKPKAFGRPRDYAFYDPDFCCSIMDVLPSGNIFRELQDIHDTGYFSAHVSLEDHWQQKASKTGILIVVIL</sequence>
<keyword evidence="2" id="KW-1185">Reference proteome</keyword>
<proteinExistence type="predicted"/>
<name>A0A5E4NBT1_9HEMI</name>
<organism evidence="1 2">
    <name type="scientific">Cinara cedri</name>
    <dbReference type="NCBI Taxonomy" id="506608"/>
    <lineage>
        <taxon>Eukaryota</taxon>
        <taxon>Metazoa</taxon>
        <taxon>Ecdysozoa</taxon>
        <taxon>Arthropoda</taxon>
        <taxon>Hexapoda</taxon>
        <taxon>Insecta</taxon>
        <taxon>Pterygota</taxon>
        <taxon>Neoptera</taxon>
        <taxon>Paraneoptera</taxon>
        <taxon>Hemiptera</taxon>
        <taxon>Sternorrhyncha</taxon>
        <taxon>Aphidomorpha</taxon>
        <taxon>Aphidoidea</taxon>
        <taxon>Aphididae</taxon>
        <taxon>Lachninae</taxon>
        <taxon>Cinara</taxon>
    </lineage>
</organism>
<reference evidence="1 2" key="1">
    <citation type="submission" date="2019-08" db="EMBL/GenBank/DDBJ databases">
        <authorList>
            <person name="Alioto T."/>
            <person name="Alioto T."/>
            <person name="Gomez Garrido J."/>
        </authorList>
    </citation>
    <scope>NUCLEOTIDE SEQUENCE [LARGE SCALE GENOMIC DNA]</scope>
</reference>
<gene>
    <name evidence="1" type="ORF">CINCED_3A018643</name>
</gene>
<evidence type="ECO:0000313" key="1">
    <source>
        <dbReference type="EMBL" id="VVC39916.1"/>
    </source>
</evidence>
<evidence type="ECO:0000313" key="2">
    <source>
        <dbReference type="Proteomes" id="UP000325440"/>
    </source>
</evidence>